<dbReference type="FunFam" id="3.55.40.20:FF:000001">
    <property type="entry name" value="Superoxide dismutase"/>
    <property type="match status" value="1"/>
</dbReference>
<dbReference type="Proteomes" id="UP001465755">
    <property type="component" value="Unassembled WGS sequence"/>
</dbReference>
<reference evidence="10 11" key="1">
    <citation type="journal article" date="2024" name="Nat. Commun.">
        <title>Phylogenomics reveals the evolutionary origins of lichenization in chlorophyte algae.</title>
        <authorList>
            <person name="Puginier C."/>
            <person name="Libourel C."/>
            <person name="Otte J."/>
            <person name="Skaloud P."/>
            <person name="Haon M."/>
            <person name="Grisel S."/>
            <person name="Petersen M."/>
            <person name="Berrin J.G."/>
            <person name="Delaux P.M."/>
            <person name="Dal Grande F."/>
            <person name="Keller J."/>
        </authorList>
    </citation>
    <scope>NUCLEOTIDE SEQUENCE [LARGE SCALE GENOMIC DNA]</scope>
    <source>
        <strain evidence="10 11">SAG 2036</strain>
    </source>
</reference>
<evidence type="ECO:0000313" key="10">
    <source>
        <dbReference type="EMBL" id="KAK9800866.1"/>
    </source>
</evidence>
<dbReference type="InterPro" id="IPR019831">
    <property type="entry name" value="Mn/Fe_SOD_N"/>
</dbReference>
<dbReference type="PROSITE" id="PS00088">
    <property type="entry name" value="SOD_MN"/>
    <property type="match status" value="1"/>
</dbReference>
<comment type="similarity">
    <text evidence="1 7">Belongs to the iron/manganese superoxide dismutase family.</text>
</comment>
<name>A0AAW1NXL1_9CHLO</name>
<dbReference type="EC" id="1.15.1.1" evidence="2 7"/>
<dbReference type="SUPFAM" id="SSF46609">
    <property type="entry name" value="Fe,Mn superoxide dismutase (SOD), N-terminal domain"/>
    <property type="match status" value="1"/>
</dbReference>
<feature type="binding site" evidence="6">
    <location>
        <position position="84"/>
    </location>
    <ligand>
        <name>Mn(2+)</name>
        <dbReference type="ChEBI" id="CHEBI:29035"/>
    </ligand>
</feature>
<evidence type="ECO:0000313" key="11">
    <source>
        <dbReference type="Proteomes" id="UP001465755"/>
    </source>
</evidence>
<dbReference type="GO" id="GO:0005737">
    <property type="term" value="C:cytoplasm"/>
    <property type="evidence" value="ECO:0007669"/>
    <property type="project" value="TreeGrafter"/>
</dbReference>
<dbReference type="PANTHER" id="PTHR43595:SF2">
    <property type="entry name" value="SMALL RIBOSOMAL SUBUNIT PROTEIN MS42"/>
    <property type="match status" value="1"/>
</dbReference>
<feature type="binding site" evidence="6">
    <location>
        <position position="27"/>
    </location>
    <ligand>
        <name>Mn(2+)</name>
        <dbReference type="ChEBI" id="CHEBI:29035"/>
    </ligand>
</feature>
<dbReference type="Gene3D" id="1.10.287.990">
    <property type="entry name" value="Fe,Mn superoxide dismutase (SOD) domain"/>
    <property type="match status" value="1"/>
</dbReference>
<evidence type="ECO:0000256" key="2">
    <source>
        <dbReference type="ARBA" id="ARBA00012682"/>
    </source>
</evidence>
<dbReference type="Gene3D" id="3.55.40.20">
    <property type="entry name" value="Iron/manganese superoxide dismutase, C-terminal domain"/>
    <property type="match status" value="1"/>
</dbReference>
<gene>
    <name evidence="10" type="ORF">WJX73_002800</name>
</gene>
<dbReference type="PRINTS" id="PR01703">
    <property type="entry name" value="MNSODISMTASE"/>
</dbReference>
<dbReference type="FunFam" id="1.10.287.990:FF:000001">
    <property type="entry name" value="Superoxide dismutase"/>
    <property type="match status" value="1"/>
</dbReference>
<dbReference type="Pfam" id="PF00081">
    <property type="entry name" value="Sod_Fe_N"/>
    <property type="match status" value="1"/>
</dbReference>
<dbReference type="InterPro" id="IPR036314">
    <property type="entry name" value="SOD_C_sf"/>
</dbReference>
<dbReference type="InterPro" id="IPR001189">
    <property type="entry name" value="Mn/Fe_SOD"/>
</dbReference>
<dbReference type="InterPro" id="IPR036324">
    <property type="entry name" value="Mn/Fe_SOD_N_sf"/>
</dbReference>
<evidence type="ECO:0000256" key="4">
    <source>
        <dbReference type="ARBA" id="ARBA00023002"/>
    </source>
</evidence>
<comment type="caution">
    <text evidence="10">The sequence shown here is derived from an EMBL/GenBank/DDBJ whole genome shotgun (WGS) entry which is preliminary data.</text>
</comment>
<feature type="domain" description="Manganese/iron superoxide dismutase C-terminal" evidence="9">
    <location>
        <begin position="100"/>
        <end position="204"/>
    </location>
</feature>
<feature type="domain" description="Manganese/iron superoxide dismutase N-terminal" evidence="8">
    <location>
        <begin position="3"/>
        <end position="91"/>
    </location>
</feature>
<proteinExistence type="inferred from homology"/>
<protein>
    <recommendedName>
        <fullName evidence="2 7">Superoxide dismutase</fullName>
        <ecNumber evidence="2 7">1.15.1.1</ecNumber>
    </recommendedName>
</protein>
<sequence>MAYNLPPLPYDYGALEPHIDTETMQIHHDKHHATYVKNLNAAVEKFPELKDVGIVDLNKSIGTSKIPSDVATAVRNNGGGHLNHSFFWQVMGKSSDNNGPSSDLKAAIDSAFGSLDELKTKFNAAAAGRFGSGWAWVVVKSDGNLAVTSTPNQDNPLFSGAEVAGVPILGLDVWEHAYYLKYRNLRPEYISAFWKVVNWETVNNYYSAGKKGSFSIEPSRS</sequence>
<dbReference type="PANTHER" id="PTHR43595">
    <property type="entry name" value="37S RIBOSOMAL PROTEIN S26, MITOCHONDRIAL"/>
    <property type="match status" value="1"/>
</dbReference>
<organism evidence="10 11">
    <name type="scientific">Symbiochloris irregularis</name>
    <dbReference type="NCBI Taxonomy" id="706552"/>
    <lineage>
        <taxon>Eukaryota</taxon>
        <taxon>Viridiplantae</taxon>
        <taxon>Chlorophyta</taxon>
        <taxon>core chlorophytes</taxon>
        <taxon>Trebouxiophyceae</taxon>
        <taxon>Trebouxiales</taxon>
        <taxon>Trebouxiaceae</taxon>
        <taxon>Symbiochloris</taxon>
    </lineage>
</organism>
<dbReference type="SUPFAM" id="SSF54719">
    <property type="entry name" value="Fe,Mn superoxide dismutase (SOD), C-terminal domain"/>
    <property type="match status" value="1"/>
</dbReference>
<keyword evidence="3 6" id="KW-0479">Metal-binding</keyword>
<dbReference type="AlphaFoldDB" id="A0AAW1NXL1"/>
<evidence type="ECO:0000256" key="7">
    <source>
        <dbReference type="RuleBase" id="RU000414"/>
    </source>
</evidence>
<evidence type="ECO:0000256" key="6">
    <source>
        <dbReference type="PIRSR" id="PIRSR000349-1"/>
    </source>
</evidence>
<dbReference type="InterPro" id="IPR019833">
    <property type="entry name" value="Mn/Fe_SOD_BS"/>
</dbReference>
<accession>A0AAW1NXL1</accession>
<evidence type="ECO:0000259" key="9">
    <source>
        <dbReference type="Pfam" id="PF02777"/>
    </source>
</evidence>
<evidence type="ECO:0000256" key="3">
    <source>
        <dbReference type="ARBA" id="ARBA00022723"/>
    </source>
</evidence>
<dbReference type="PIRSF" id="PIRSF000349">
    <property type="entry name" value="SODismutase"/>
    <property type="match status" value="1"/>
</dbReference>
<dbReference type="GO" id="GO:0046872">
    <property type="term" value="F:metal ion binding"/>
    <property type="evidence" value="ECO:0007669"/>
    <property type="project" value="UniProtKB-KW"/>
</dbReference>
<feature type="binding site" evidence="6">
    <location>
        <position position="172"/>
    </location>
    <ligand>
        <name>Mn(2+)</name>
        <dbReference type="ChEBI" id="CHEBI:29035"/>
    </ligand>
</feature>
<evidence type="ECO:0000256" key="1">
    <source>
        <dbReference type="ARBA" id="ARBA00008714"/>
    </source>
</evidence>
<dbReference type="EMBL" id="JALJOQ010000078">
    <property type="protein sequence ID" value="KAK9800866.1"/>
    <property type="molecule type" value="Genomic_DNA"/>
</dbReference>
<dbReference type="InterPro" id="IPR019832">
    <property type="entry name" value="Mn/Fe_SOD_C"/>
</dbReference>
<dbReference type="Pfam" id="PF02777">
    <property type="entry name" value="Sod_Fe_C"/>
    <property type="match status" value="1"/>
</dbReference>
<evidence type="ECO:0000256" key="5">
    <source>
        <dbReference type="ARBA" id="ARBA00049204"/>
    </source>
</evidence>
<comment type="function">
    <text evidence="7">Destroys radicals which are normally produced within the cells and which are toxic to biological systems.</text>
</comment>
<dbReference type="GO" id="GO:0004784">
    <property type="term" value="F:superoxide dismutase activity"/>
    <property type="evidence" value="ECO:0007669"/>
    <property type="project" value="UniProtKB-EC"/>
</dbReference>
<keyword evidence="11" id="KW-1185">Reference proteome</keyword>
<evidence type="ECO:0000259" key="8">
    <source>
        <dbReference type="Pfam" id="PF00081"/>
    </source>
</evidence>
<keyword evidence="4 7" id="KW-0560">Oxidoreductase</keyword>
<feature type="binding site" evidence="6">
    <location>
        <position position="176"/>
    </location>
    <ligand>
        <name>Mn(2+)</name>
        <dbReference type="ChEBI" id="CHEBI:29035"/>
    </ligand>
</feature>
<comment type="catalytic activity">
    <reaction evidence="5 7">
        <text>2 superoxide + 2 H(+) = H2O2 + O2</text>
        <dbReference type="Rhea" id="RHEA:20696"/>
        <dbReference type="ChEBI" id="CHEBI:15378"/>
        <dbReference type="ChEBI" id="CHEBI:15379"/>
        <dbReference type="ChEBI" id="CHEBI:16240"/>
        <dbReference type="ChEBI" id="CHEBI:18421"/>
        <dbReference type="EC" id="1.15.1.1"/>
    </reaction>
</comment>